<accession>A0A7S3GG37</accession>
<sequence length="203" mass="22808">MAADMDSIIRVVVVGRNSGEALFESLRGWMADARTEAVCNLIQVFHQFAREIDDGRIGAIEFKSRIASRTKSFRRSSAARDLFLPPKVSLVTAETARILVGVFVSETQAQPSARKLAKWVAEHFTKRYGDALIIEEHKHAEWKDKSVLVRFKEFQGVLENHISKIIRASNQNSGVIVGDVEVEVHDVKLEEMPPSLLRMGGYM</sequence>
<protein>
    <submittedName>
        <fullName evidence="1">Uncharacterized protein</fullName>
    </submittedName>
</protein>
<proteinExistence type="predicted"/>
<organism evidence="1">
    <name type="scientific">Palpitomonas bilix</name>
    <dbReference type="NCBI Taxonomy" id="652834"/>
    <lineage>
        <taxon>Eukaryota</taxon>
        <taxon>Eukaryota incertae sedis</taxon>
    </lineage>
</organism>
<dbReference type="AlphaFoldDB" id="A0A7S3GG37"/>
<evidence type="ECO:0000313" key="2">
    <source>
        <dbReference type="EMBL" id="CAE0265215.1"/>
    </source>
</evidence>
<gene>
    <name evidence="1" type="ORF">PBIL07802_LOCUS27547</name>
    <name evidence="2" type="ORF">PBIL07802_LOCUS27551</name>
</gene>
<reference evidence="1" key="1">
    <citation type="submission" date="2021-01" db="EMBL/GenBank/DDBJ databases">
        <authorList>
            <person name="Corre E."/>
            <person name="Pelletier E."/>
            <person name="Niang G."/>
            <person name="Scheremetjew M."/>
            <person name="Finn R."/>
            <person name="Kale V."/>
            <person name="Holt S."/>
            <person name="Cochrane G."/>
            <person name="Meng A."/>
            <person name="Brown T."/>
            <person name="Cohen L."/>
        </authorList>
    </citation>
    <scope>NUCLEOTIDE SEQUENCE</scope>
    <source>
        <strain evidence="1">NIES-2562</strain>
    </source>
</reference>
<dbReference type="EMBL" id="HBIB01042045">
    <property type="protein sequence ID" value="CAE0265215.1"/>
    <property type="molecule type" value="Transcribed_RNA"/>
</dbReference>
<evidence type="ECO:0000313" key="1">
    <source>
        <dbReference type="EMBL" id="CAE0265211.1"/>
    </source>
</evidence>
<name>A0A7S3GG37_9EUKA</name>
<dbReference type="EMBL" id="HBIB01042041">
    <property type="protein sequence ID" value="CAE0265211.1"/>
    <property type="molecule type" value="Transcribed_RNA"/>
</dbReference>